<organism evidence="1 2">
    <name type="scientific">Thermus phage P74-26</name>
    <dbReference type="NCBI Taxonomy" id="2914007"/>
    <lineage>
        <taxon>Viruses</taxon>
        <taxon>Duplodnaviria</taxon>
        <taxon>Heunggongvirae</taxon>
        <taxon>Uroviricota</taxon>
        <taxon>Caudoviricetes</taxon>
        <taxon>Oshimavirus</taxon>
        <taxon>Thermus virus P74-26</taxon>
    </lineage>
</organism>
<evidence type="ECO:0000313" key="1">
    <source>
        <dbReference type="EMBL" id="ABU97048.1"/>
    </source>
</evidence>
<dbReference type="RefSeq" id="YP_001468068.1">
    <property type="nucleotide sequence ID" value="NC_009804.1"/>
</dbReference>
<dbReference type="KEGG" id="vg:5600629"/>
<dbReference type="Proteomes" id="UP000001133">
    <property type="component" value="Segment"/>
</dbReference>
<gene>
    <name evidence="1" type="ORF">P74p98</name>
</gene>
<accession>A7XXS8</accession>
<proteinExistence type="predicted"/>
<sequence>MLRGGAIEFNRDAYRTLGQGGGFLVGTKEAIGSVFAPKDFAQGQGGYALAYRNYDYVLSYLPFDDRVYWIPEPSELLVRLGRSGDVLYTQGGPAFFQKGNPDLLDMDYVMSWDLMSREVLDVVESVVESNQPLILSPDPFGLALVAYAEDLNVEPVKGVQDGYRVRLEATILEAAALGVLQLPADGSNPAADWWGNDFVRVSSAARASNGVWVYRDAAYVDDTVKGAMYPGIGAVAIAFMESVPRVSVGTEGYDTYFQVGLNTLRLGDRTVSLPAGMGKGTVGVVLFAYDVVRKTMWGALAAVGIRHDPVRMVVDQPLPASFRTPDVLSVGGMTYWRPISGRVGWPYEFSEGLVSHLLSLTLEETGSWRWARG</sequence>
<evidence type="ECO:0000313" key="2">
    <source>
        <dbReference type="Proteomes" id="UP000001133"/>
    </source>
</evidence>
<keyword evidence="2" id="KW-1185">Reference proteome</keyword>
<dbReference type="EMBL" id="EU100884">
    <property type="protein sequence ID" value="ABU97048.1"/>
    <property type="molecule type" value="Genomic_DNA"/>
</dbReference>
<reference evidence="1 2" key="1">
    <citation type="journal article" date="2008" name="J. Mol. Biol.">
        <title>Genome comparison and proteomic characterization of Thermus thermophilus bacteriophages P23-45 and P74-26: siphoviruses with triplex-forming sequences and the longest known tails.</title>
        <authorList>
            <person name="Minakhin L."/>
            <person name="Goel M."/>
            <person name="Berdygulova Z."/>
            <person name="Ramanculov E."/>
            <person name="Florens L."/>
            <person name="Glazko G."/>
            <person name="Karamychev V.N."/>
            <person name="Slesarev A.I."/>
            <person name="Kozyavkin S.A."/>
            <person name="Khromov I."/>
            <person name="Ackermann H.W."/>
            <person name="Washburn M."/>
            <person name="Mushegian A."/>
            <person name="Severinov K."/>
        </authorList>
    </citation>
    <scope>NUCLEOTIDE SEQUENCE</scope>
</reference>
<protein>
    <submittedName>
        <fullName evidence="1">Uncharacterized protein</fullName>
    </submittedName>
</protein>
<name>A7XXS8_BP742</name>
<dbReference type="GeneID" id="5600629"/>